<name>A0A7I7PH70_9MYCO</name>
<evidence type="ECO:0000313" key="9">
    <source>
        <dbReference type="EMBL" id="BBY07977.1"/>
    </source>
</evidence>
<dbReference type="EMBL" id="MVIC01000054">
    <property type="protein sequence ID" value="ORB11319.1"/>
    <property type="molecule type" value="Genomic_DNA"/>
</dbReference>
<dbReference type="PANTHER" id="PTHR33406">
    <property type="entry name" value="MEMBRANE PROTEIN MJ1562-RELATED"/>
    <property type="match status" value="1"/>
</dbReference>
<evidence type="ECO:0000313" key="11">
    <source>
        <dbReference type="Proteomes" id="UP000192374"/>
    </source>
</evidence>
<evidence type="ECO:0000256" key="6">
    <source>
        <dbReference type="ARBA" id="ARBA00023136"/>
    </source>
</evidence>
<keyword evidence="6 7" id="KW-0472">Membrane</keyword>
<evidence type="ECO:0000259" key="8">
    <source>
        <dbReference type="PROSITE" id="PS50156"/>
    </source>
</evidence>
<dbReference type="OrthoDB" id="7051771at2"/>
<feature type="domain" description="SSD" evidence="8">
    <location>
        <begin position="201"/>
        <end position="331"/>
    </location>
</feature>
<reference evidence="9" key="3">
    <citation type="submission" date="2020-02" db="EMBL/GenBank/DDBJ databases">
        <authorList>
            <person name="Matsumoto Y."/>
            <person name="Motooka D."/>
            <person name="Nakamura S."/>
        </authorList>
    </citation>
    <scope>NUCLEOTIDE SEQUENCE</scope>
    <source>
        <strain evidence="9">JCM 16367</strain>
    </source>
</reference>
<dbReference type="GO" id="GO:0005886">
    <property type="term" value="C:plasma membrane"/>
    <property type="evidence" value="ECO:0007669"/>
    <property type="project" value="UniProtKB-SubCell"/>
</dbReference>
<evidence type="ECO:0000256" key="3">
    <source>
        <dbReference type="ARBA" id="ARBA00022475"/>
    </source>
</evidence>
<feature type="transmembrane region" description="Helical" evidence="7">
    <location>
        <begin position="308"/>
        <end position="332"/>
    </location>
</feature>
<keyword evidence="4 7" id="KW-0812">Transmembrane</keyword>
<dbReference type="AlphaFoldDB" id="A0A7I7PH70"/>
<dbReference type="PROSITE" id="PS50156">
    <property type="entry name" value="SSD"/>
    <property type="match status" value="1"/>
</dbReference>
<gene>
    <name evidence="10" type="ORF">BST37_19955</name>
    <name evidence="9" type="ORF">MNVI_32950</name>
</gene>
<dbReference type="RefSeq" id="WP_083089671.1">
    <property type="nucleotide sequence ID" value="NZ_AP022583.1"/>
</dbReference>
<dbReference type="InterPro" id="IPR004869">
    <property type="entry name" value="MMPL_dom"/>
</dbReference>
<evidence type="ECO:0000313" key="12">
    <source>
        <dbReference type="Proteomes" id="UP000466894"/>
    </source>
</evidence>
<proteinExistence type="inferred from homology"/>
<dbReference type="PANTHER" id="PTHR33406:SF11">
    <property type="entry name" value="MEMBRANE PROTEIN SCO6666-RELATED"/>
    <property type="match status" value="1"/>
</dbReference>
<reference evidence="9 12" key="2">
    <citation type="journal article" date="2019" name="Emerg. Microbes Infect.">
        <title>Comprehensive subspecies identification of 175 nontuberculous mycobacteria species based on 7547 genomic profiles.</title>
        <authorList>
            <person name="Matsumoto Y."/>
            <person name="Kinjo T."/>
            <person name="Motooka D."/>
            <person name="Nabeya D."/>
            <person name="Jung N."/>
            <person name="Uechi K."/>
            <person name="Horii T."/>
            <person name="Iida T."/>
            <person name="Fujita J."/>
            <person name="Nakamura S."/>
        </authorList>
    </citation>
    <scope>NUCLEOTIDE SEQUENCE [LARGE SCALE GENOMIC DNA]</scope>
    <source>
        <strain evidence="9 12">JCM 16367</strain>
    </source>
</reference>
<evidence type="ECO:0000256" key="5">
    <source>
        <dbReference type="ARBA" id="ARBA00022989"/>
    </source>
</evidence>
<comment type="subcellular location">
    <subcellularLocation>
        <location evidence="1">Cell membrane</location>
        <topology evidence="1">Multi-pass membrane protein</topology>
    </subcellularLocation>
</comment>
<keyword evidence="3" id="KW-1003">Cell membrane</keyword>
<evidence type="ECO:0000256" key="7">
    <source>
        <dbReference type="SAM" id="Phobius"/>
    </source>
</evidence>
<dbReference type="InterPro" id="IPR000731">
    <property type="entry name" value="SSD"/>
</dbReference>
<keyword evidence="5 7" id="KW-1133">Transmembrane helix</keyword>
<dbReference type="InterPro" id="IPR050545">
    <property type="entry name" value="Mycobact_MmpL"/>
</dbReference>
<accession>A0A7I7PH70</accession>
<keyword evidence="11" id="KW-1185">Reference proteome</keyword>
<feature type="transmembrane region" description="Helical" evidence="7">
    <location>
        <begin position="650"/>
        <end position="674"/>
    </location>
</feature>
<dbReference type="Pfam" id="PF03176">
    <property type="entry name" value="MMPL"/>
    <property type="match status" value="2"/>
</dbReference>
<reference evidence="10 11" key="1">
    <citation type="submission" date="2017-02" db="EMBL/GenBank/DDBJ databases">
        <title>The new phylogeny of genus Mycobacterium.</title>
        <authorList>
            <person name="Tortoli E."/>
            <person name="Trovato A."/>
            <person name="Cirillo D.M."/>
        </authorList>
    </citation>
    <scope>NUCLEOTIDE SEQUENCE [LARGE SCALE GENOMIC DNA]</scope>
    <source>
        <strain evidence="10 11">DSM 45145</strain>
    </source>
</reference>
<dbReference type="Proteomes" id="UP000466894">
    <property type="component" value="Chromosome"/>
</dbReference>
<dbReference type="EMBL" id="AP022583">
    <property type="protein sequence ID" value="BBY07977.1"/>
    <property type="molecule type" value="Genomic_DNA"/>
</dbReference>
<organism evidence="9 12">
    <name type="scientific">Mycobacterium noviomagense</name>
    <dbReference type="NCBI Taxonomy" id="459858"/>
    <lineage>
        <taxon>Bacteria</taxon>
        <taxon>Bacillati</taxon>
        <taxon>Actinomycetota</taxon>
        <taxon>Actinomycetes</taxon>
        <taxon>Mycobacteriales</taxon>
        <taxon>Mycobacteriaceae</taxon>
        <taxon>Mycobacterium</taxon>
    </lineage>
</organism>
<comment type="similarity">
    <text evidence="2">Belongs to the resistance-nodulation-cell division (RND) (TC 2.A.6) family. MmpL subfamily.</text>
</comment>
<dbReference type="Proteomes" id="UP000192374">
    <property type="component" value="Unassembled WGS sequence"/>
</dbReference>
<evidence type="ECO:0000256" key="4">
    <source>
        <dbReference type="ARBA" id="ARBA00022692"/>
    </source>
</evidence>
<evidence type="ECO:0000256" key="1">
    <source>
        <dbReference type="ARBA" id="ARBA00004651"/>
    </source>
</evidence>
<dbReference type="SUPFAM" id="SSF82866">
    <property type="entry name" value="Multidrug efflux transporter AcrB transmembrane domain"/>
    <property type="match status" value="2"/>
</dbReference>
<feature type="transmembrane region" description="Helical" evidence="7">
    <location>
        <begin position="375"/>
        <end position="396"/>
    </location>
</feature>
<evidence type="ECO:0000256" key="2">
    <source>
        <dbReference type="ARBA" id="ARBA00010157"/>
    </source>
</evidence>
<sequence length="783" mass="83037">MLQKIARSTIAAPRRLIAAALLIMVGAAVFGIPVSKSLSTGGFRDPTSQSSHASQLLADKFGMGDMQLVLAVTSVAGAHSEAARAAGDELVTLLKSLPYVTDVKSAWTAPPEAARSLVSKDGKTGLIVAGITGGETGAQQHTSQLLDRLPHFNGVAVKAGGEVTSYVQIIGQTRKDLLVMEAIAFPLSFVVLVWVFGGLLAAALPLAVGVFAIIGSMAVMRTITFATDVSVFALNLTLAMGLALAIDYTLLIISRYRDELADGAQRKEALVRTMATAGRTVLFSATTVALSMIAMALFPMYFLKSFAYAGIAVVALAAVASVTVTPAAIMLLDDRLDSLDLRRGIRRMLARRQPAQRPIQETFWYGWTKATMRRAVSVGLAIIAVLLLLGAPFLGVKWGYPDDRVLPGSASARQVGDELRSDFAVNSLTDVVVVIPDMAAVTTRELSLYASELSRVADVSSVSSPVGSYARGTLIGPPSAPAGWKAGSAFITVNSVAPLYSRASEMQLDRLHAVATPHGTDVQVTGWAQINHDSSKAVTSRLPLVLSVMAAITFVLLFLLTGSVVLPLKALLLNMLSLTAAFGALVWIFQQGHLDGLGTTATGTLVTSVPVLLFCLAFGLSMDYEVFLISRIREYWLTSRKTREDNTESVALGLARTGRVVTAAAMLMAVTFASLTAAKVSIMCIFGVGVTLAVLMDATLVRMLLVPAFMRVLGPLNWWAPGFLARLHRRFGITESGVLPELVHPGQSTTGSGPSITQPAAAISHDAIRVIDYAFRAGTQIRR</sequence>
<feature type="transmembrane region" description="Helical" evidence="7">
    <location>
        <begin position="680"/>
        <end position="701"/>
    </location>
</feature>
<feature type="transmembrane region" description="Helical" evidence="7">
    <location>
        <begin position="544"/>
        <end position="566"/>
    </location>
</feature>
<dbReference type="Gene3D" id="1.20.1640.10">
    <property type="entry name" value="Multidrug efflux transporter AcrB transmembrane domain"/>
    <property type="match status" value="2"/>
</dbReference>
<feature type="transmembrane region" description="Helical" evidence="7">
    <location>
        <begin position="229"/>
        <end position="253"/>
    </location>
</feature>
<feature type="transmembrane region" description="Helical" evidence="7">
    <location>
        <begin position="281"/>
        <end position="302"/>
    </location>
</feature>
<protein>
    <submittedName>
        <fullName evidence="9">Membrane protein</fullName>
    </submittedName>
</protein>
<evidence type="ECO:0000313" key="10">
    <source>
        <dbReference type="EMBL" id="ORB11319.1"/>
    </source>
</evidence>
<feature type="transmembrane region" description="Helical" evidence="7">
    <location>
        <begin position="571"/>
        <end position="589"/>
    </location>
</feature>
<dbReference type="KEGG" id="mnv:MNVI_32950"/>